<dbReference type="AlphaFoldDB" id="A0A397TWE8"/>
<feature type="domain" description="CCHC-type" evidence="4">
    <location>
        <begin position="468"/>
        <end position="484"/>
    </location>
</feature>
<evidence type="ECO:0000313" key="5">
    <source>
        <dbReference type="EMBL" id="RIB01731.1"/>
    </source>
</evidence>
<keyword evidence="6" id="KW-1185">Reference proteome</keyword>
<dbReference type="OrthoDB" id="2427969at2759"/>
<keyword evidence="1" id="KW-0863">Zinc-finger</keyword>
<evidence type="ECO:0000256" key="1">
    <source>
        <dbReference type="PROSITE-ProRule" id="PRU00047"/>
    </source>
</evidence>
<accession>A0A397TWE8</accession>
<evidence type="ECO:0000313" key="6">
    <source>
        <dbReference type="Proteomes" id="UP000266673"/>
    </source>
</evidence>
<feature type="compositionally biased region" description="Low complexity" evidence="3">
    <location>
        <begin position="515"/>
        <end position="550"/>
    </location>
</feature>
<sequence>MPSNMVVSPPSKTIKKFEAKISIQDAELDLLRSEISNLIKQLENNEIDKLNKKILVLYNNMAQQPGSPRLSLPENQATIQNNRIRREINNIRQYFQSPVTTAPTINACEDPSDWVFEFKRFVIASRINVIAGAGGVAGRAEAYNLAISCIVGEAKTWYENEIKGRNWQCDNILDSTGVNTLNAIRALNNGGLTGTWDEDWSIAGGHPAPIGTLSLANYVNAGAGNSIVAPEMTLGQFLYCLEFLYPTVEAQKNLLFFGQIAQGGMSILEYNARISKLRKLAGLPESKMREQYIRGLNPMNQYNVRMMAKYHDTRDNITKALVEAEKFLLLQGNFPFPPSGGQVPTPYEKSSNTGLSETEVRNLIKSMMPSTQSTASKPQENQITLSQNDFKKIIAGLKGTIAKGQQTLKKPPGPGKQKANDLAVNRLPGEDYDHDSIEDLRLQLEQLDINQAKIARVIHAVLKSSQYKCSKCNKTGHNSRNCSKNKKKSKSRRSNKNRSKKKGKVNLATVDLDSESGTSSSDNDSNSGSDSESGSNSSDNESESGGSSSEVESMNVNISKPAPEIPNSDEEDEMLDDPMEIDFVHRKEPTTSLATIPCKIKRLKIPALVLDSGAEPPITSEDIVKRVNWPIDKSEKYDLSSVATVPTESIGIARNFPITFPPGFTIREDFVVVRVSKPTLIFPNPLLKKYKCAIDWGKDELKIPFNGKDYIIPVTMHKVKNKLEVNCATTSQDDKPLVSDQILQKVDSNKSDNKPLE</sequence>
<dbReference type="InterPro" id="IPR036875">
    <property type="entry name" value="Znf_CCHC_sf"/>
</dbReference>
<dbReference type="InterPro" id="IPR021109">
    <property type="entry name" value="Peptidase_aspartic_dom_sf"/>
</dbReference>
<dbReference type="GO" id="GO:0008270">
    <property type="term" value="F:zinc ion binding"/>
    <property type="evidence" value="ECO:0007669"/>
    <property type="project" value="UniProtKB-KW"/>
</dbReference>
<keyword evidence="2" id="KW-0175">Coiled coil</keyword>
<feature type="compositionally biased region" description="Basic residues" evidence="3">
    <location>
        <begin position="483"/>
        <end position="504"/>
    </location>
</feature>
<name>A0A397TWE8_9GLOM</name>
<organism evidence="5 6">
    <name type="scientific">Gigaspora rosea</name>
    <dbReference type="NCBI Taxonomy" id="44941"/>
    <lineage>
        <taxon>Eukaryota</taxon>
        <taxon>Fungi</taxon>
        <taxon>Fungi incertae sedis</taxon>
        <taxon>Mucoromycota</taxon>
        <taxon>Glomeromycotina</taxon>
        <taxon>Glomeromycetes</taxon>
        <taxon>Diversisporales</taxon>
        <taxon>Gigasporaceae</taxon>
        <taxon>Gigaspora</taxon>
    </lineage>
</organism>
<dbReference type="SUPFAM" id="SSF57756">
    <property type="entry name" value="Retrovirus zinc finger-like domains"/>
    <property type="match status" value="1"/>
</dbReference>
<dbReference type="Proteomes" id="UP000266673">
    <property type="component" value="Unassembled WGS sequence"/>
</dbReference>
<dbReference type="Gene3D" id="2.40.70.10">
    <property type="entry name" value="Acid Proteases"/>
    <property type="match status" value="1"/>
</dbReference>
<feature type="region of interest" description="Disordered" evidence="3">
    <location>
        <begin position="470"/>
        <end position="573"/>
    </location>
</feature>
<gene>
    <name evidence="5" type="ORF">C2G38_2229853</name>
</gene>
<dbReference type="EMBL" id="QKWP01002964">
    <property type="protein sequence ID" value="RIB01731.1"/>
    <property type="molecule type" value="Genomic_DNA"/>
</dbReference>
<evidence type="ECO:0000256" key="3">
    <source>
        <dbReference type="SAM" id="MobiDB-lite"/>
    </source>
</evidence>
<comment type="caution">
    <text evidence="5">The sequence shown here is derived from an EMBL/GenBank/DDBJ whole genome shotgun (WGS) entry which is preliminary data.</text>
</comment>
<keyword evidence="1" id="KW-0479">Metal-binding</keyword>
<reference evidence="5 6" key="1">
    <citation type="submission" date="2018-06" db="EMBL/GenBank/DDBJ databases">
        <title>Comparative genomics reveals the genomic features of Rhizophagus irregularis, R. cerebriforme, R. diaphanum and Gigaspora rosea, and their symbiotic lifestyle signature.</title>
        <authorList>
            <person name="Morin E."/>
            <person name="San Clemente H."/>
            <person name="Chen E.C.H."/>
            <person name="De La Providencia I."/>
            <person name="Hainaut M."/>
            <person name="Kuo A."/>
            <person name="Kohler A."/>
            <person name="Murat C."/>
            <person name="Tang N."/>
            <person name="Roy S."/>
            <person name="Loubradou J."/>
            <person name="Henrissat B."/>
            <person name="Grigoriev I.V."/>
            <person name="Corradi N."/>
            <person name="Roux C."/>
            <person name="Martin F.M."/>
        </authorList>
    </citation>
    <scope>NUCLEOTIDE SEQUENCE [LARGE SCALE GENOMIC DNA]</scope>
    <source>
        <strain evidence="5 6">DAOM 194757</strain>
    </source>
</reference>
<protein>
    <recommendedName>
        <fullName evidence="4">CCHC-type domain-containing protein</fullName>
    </recommendedName>
</protein>
<evidence type="ECO:0000256" key="2">
    <source>
        <dbReference type="SAM" id="Coils"/>
    </source>
</evidence>
<evidence type="ECO:0000259" key="4">
    <source>
        <dbReference type="PROSITE" id="PS50158"/>
    </source>
</evidence>
<dbReference type="PROSITE" id="PS50158">
    <property type="entry name" value="ZF_CCHC"/>
    <property type="match status" value="1"/>
</dbReference>
<proteinExistence type="predicted"/>
<feature type="coiled-coil region" evidence="2">
    <location>
        <begin position="14"/>
        <end position="48"/>
    </location>
</feature>
<dbReference type="InterPro" id="IPR001878">
    <property type="entry name" value="Znf_CCHC"/>
</dbReference>
<keyword evidence="1" id="KW-0862">Zinc</keyword>
<dbReference type="GO" id="GO:0003676">
    <property type="term" value="F:nucleic acid binding"/>
    <property type="evidence" value="ECO:0007669"/>
    <property type="project" value="InterPro"/>
</dbReference>